<evidence type="ECO:0000313" key="2">
    <source>
        <dbReference type="Proteomes" id="UP000625711"/>
    </source>
</evidence>
<sequence>MMDKTYGESFDGNFKFELGRIHCIFLYKLMVQLQRFIIDLEAMDYVEKYVKFIRSAIKSATDTLKNKTKISLAINVCGPVLLIPQKSSSPNVMVIDT</sequence>
<feature type="non-terminal residue" evidence="1">
    <location>
        <position position="1"/>
    </location>
</feature>
<comment type="caution">
    <text evidence="1">The sequence shown here is derived from an EMBL/GenBank/DDBJ whole genome shotgun (WGS) entry which is preliminary data.</text>
</comment>
<evidence type="ECO:0000313" key="1">
    <source>
        <dbReference type="EMBL" id="KAF7277497.1"/>
    </source>
</evidence>
<keyword evidence="2" id="KW-1185">Reference proteome</keyword>
<organism evidence="1 2">
    <name type="scientific">Rhynchophorus ferrugineus</name>
    <name type="common">Red palm weevil</name>
    <name type="synonym">Curculio ferrugineus</name>
    <dbReference type="NCBI Taxonomy" id="354439"/>
    <lineage>
        <taxon>Eukaryota</taxon>
        <taxon>Metazoa</taxon>
        <taxon>Ecdysozoa</taxon>
        <taxon>Arthropoda</taxon>
        <taxon>Hexapoda</taxon>
        <taxon>Insecta</taxon>
        <taxon>Pterygota</taxon>
        <taxon>Neoptera</taxon>
        <taxon>Endopterygota</taxon>
        <taxon>Coleoptera</taxon>
        <taxon>Polyphaga</taxon>
        <taxon>Cucujiformia</taxon>
        <taxon>Curculionidae</taxon>
        <taxon>Dryophthorinae</taxon>
        <taxon>Rhynchophorus</taxon>
    </lineage>
</organism>
<dbReference type="Proteomes" id="UP000625711">
    <property type="component" value="Unassembled WGS sequence"/>
</dbReference>
<proteinExistence type="predicted"/>
<dbReference type="EMBL" id="JAACXV010001553">
    <property type="protein sequence ID" value="KAF7277497.1"/>
    <property type="molecule type" value="Genomic_DNA"/>
</dbReference>
<gene>
    <name evidence="1" type="ORF">GWI33_007043</name>
</gene>
<dbReference type="OrthoDB" id="428159at2759"/>
<accession>A0A834IP71</accession>
<name>A0A834IP71_RHYFE</name>
<protein>
    <submittedName>
        <fullName evidence="1">Uncharacterized protein</fullName>
    </submittedName>
</protein>
<reference evidence="1" key="1">
    <citation type="submission" date="2020-08" db="EMBL/GenBank/DDBJ databases">
        <title>Genome sequencing and assembly of the red palm weevil Rhynchophorus ferrugineus.</title>
        <authorList>
            <person name="Dias G.B."/>
            <person name="Bergman C.M."/>
            <person name="Manee M."/>
        </authorList>
    </citation>
    <scope>NUCLEOTIDE SEQUENCE</scope>
    <source>
        <strain evidence="1">AA-2017</strain>
        <tissue evidence="1">Whole larva</tissue>
    </source>
</reference>
<dbReference type="AlphaFoldDB" id="A0A834IP71"/>